<comment type="caution">
    <text evidence="1">The sequence shown here is derived from an EMBL/GenBank/DDBJ whole genome shotgun (WGS) entry which is preliminary data.</text>
</comment>
<dbReference type="Proteomes" id="UP000012099">
    <property type="component" value="Unassembled WGS sequence"/>
</dbReference>
<sequence length="40" mass="4965">MKNILFLLYNSEYYEIIIMYPQKPQRILCDHSLENFNKLQ</sequence>
<protein>
    <submittedName>
        <fullName evidence="1">Uncharacterized protein</fullName>
    </submittedName>
</protein>
<accession>A0ABN0J6L7</accession>
<reference evidence="1 2" key="1">
    <citation type="submission" date="2013-01" db="EMBL/GenBank/DDBJ databases">
        <authorList>
            <person name="Harkins D.M."/>
            <person name="Durkin A.S."/>
            <person name="Brinkac L.M."/>
            <person name="Haft D.H."/>
            <person name="Selengut J.D."/>
            <person name="Sanka R."/>
            <person name="DePew J."/>
            <person name="Purushe J."/>
            <person name="Whelen A.C."/>
            <person name="Vinetz J.M."/>
            <person name="Sutton G.G."/>
            <person name="Nierman W.C."/>
            <person name="Fouts D.E."/>
        </authorList>
    </citation>
    <scope>NUCLEOTIDE SEQUENCE [LARGE SCALE GENOMIC DNA]</scope>
    <source>
        <strain evidence="1 2">2007001578</strain>
    </source>
</reference>
<evidence type="ECO:0000313" key="2">
    <source>
        <dbReference type="Proteomes" id="UP000012099"/>
    </source>
</evidence>
<organism evidence="1 2">
    <name type="scientific">Leptospira noguchii str. 2007001578</name>
    <dbReference type="NCBI Taxonomy" id="1049974"/>
    <lineage>
        <taxon>Bacteria</taxon>
        <taxon>Pseudomonadati</taxon>
        <taxon>Spirochaetota</taxon>
        <taxon>Spirochaetia</taxon>
        <taxon>Leptospirales</taxon>
        <taxon>Leptospiraceae</taxon>
        <taxon>Leptospira</taxon>
    </lineage>
</organism>
<name>A0ABN0J6L7_9LEPT</name>
<gene>
    <name evidence="1" type="ORF">LEP1GSC035_2570</name>
</gene>
<proteinExistence type="predicted"/>
<evidence type="ECO:0000313" key="1">
    <source>
        <dbReference type="EMBL" id="EMN02603.1"/>
    </source>
</evidence>
<keyword evidence="2" id="KW-1185">Reference proteome</keyword>
<dbReference type="EMBL" id="AHMH02000012">
    <property type="protein sequence ID" value="EMN02603.1"/>
    <property type="molecule type" value="Genomic_DNA"/>
</dbReference>